<evidence type="ECO:0000259" key="1">
    <source>
        <dbReference type="Pfam" id="PF10881"/>
    </source>
</evidence>
<name>A0A0K6H0T3_9NEIS</name>
<keyword evidence="3" id="KW-1185">Reference proteome</keyword>
<accession>A0A0K6H0T3</accession>
<dbReference type="RefSeq" id="WP_054286475.1">
    <property type="nucleotide sequence ID" value="NZ_CYHA01000004.1"/>
</dbReference>
<dbReference type="EMBL" id="CYHA01000004">
    <property type="protein sequence ID" value="CUA84451.1"/>
    <property type="molecule type" value="Genomic_DNA"/>
</dbReference>
<dbReference type="InterPro" id="IPR024402">
    <property type="entry name" value="DUF2726"/>
</dbReference>
<gene>
    <name evidence="2" type="ORF">Ga0061063_2089</name>
</gene>
<dbReference type="AlphaFoldDB" id="A0A0K6H0T3"/>
<sequence length="173" mass="19877">MLVFLVLAVVVLLLIAFFAPHLRKKQVSTQSSPSSNVRFVARRPLTEREQGCYYRLLQNMGGDYIILSQVAFSAFLRAEGPDQKANFREFGKMRQKVADFLVCRRDFTIAAVVELDDRSHRNKHEQDKARDEVCKQAGLLVFRLPATPDNEPVQRMAEVLRRLDKQKLAEQSI</sequence>
<evidence type="ECO:0000313" key="3">
    <source>
        <dbReference type="Proteomes" id="UP000243535"/>
    </source>
</evidence>
<dbReference type="OrthoDB" id="6882268at2"/>
<dbReference type="Pfam" id="PF10881">
    <property type="entry name" value="DUF2726"/>
    <property type="match status" value="1"/>
</dbReference>
<reference evidence="3" key="1">
    <citation type="submission" date="2015-08" db="EMBL/GenBank/DDBJ databases">
        <authorList>
            <person name="Varghese N."/>
        </authorList>
    </citation>
    <scope>NUCLEOTIDE SEQUENCE [LARGE SCALE GENOMIC DNA]</scope>
    <source>
        <strain evidence="3">DSM 17901</strain>
    </source>
</reference>
<organism evidence="2 3">
    <name type="scientific">Gulbenkiania indica</name>
    <dbReference type="NCBI Taxonomy" id="375574"/>
    <lineage>
        <taxon>Bacteria</taxon>
        <taxon>Pseudomonadati</taxon>
        <taxon>Pseudomonadota</taxon>
        <taxon>Betaproteobacteria</taxon>
        <taxon>Neisseriales</taxon>
        <taxon>Chromobacteriaceae</taxon>
        <taxon>Gulbenkiania</taxon>
    </lineage>
</organism>
<evidence type="ECO:0000313" key="2">
    <source>
        <dbReference type="EMBL" id="CUA84451.1"/>
    </source>
</evidence>
<dbReference type="Proteomes" id="UP000243535">
    <property type="component" value="Unassembled WGS sequence"/>
</dbReference>
<feature type="domain" description="DUF2726" evidence="1">
    <location>
        <begin position="45"/>
        <end position="154"/>
    </location>
</feature>
<protein>
    <recommendedName>
        <fullName evidence="1">DUF2726 domain-containing protein</fullName>
    </recommendedName>
</protein>
<dbReference type="STRING" id="375574.GCA_001418035_01879"/>
<proteinExistence type="predicted"/>